<sequence length="189" mass="18556">MPLLGLICSALLLATAPASAAALDTDTDTDTDTGFEPHPPPEVDILSPDDGAVFDGMPDAVVPVEISYSYMQPEEVSLRVDGVEAGGCVDDGQCIVEVTLSPGVHELQAFGSVSSVSQVVTVEVRGGASGGSTGTDGSETGTDGDGDSDGGGGGGGKKSGCGCAAGHGGPGAWGLALLGLLGLRRRRAG</sequence>
<evidence type="ECO:0000256" key="1">
    <source>
        <dbReference type="SAM" id="MobiDB-lite"/>
    </source>
</evidence>
<feature type="compositionally biased region" description="Gly residues" evidence="1">
    <location>
        <begin position="149"/>
        <end position="161"/>
    </location>
</feature>
<dbReference type="NCBIfam" id="TIGR03382">
    <property type="entry name" value="GC_trans_RRR"/>
    <property type="match status" value="1"/>
</dbReference>
<feature type="signal peptide" evidence="2">
    <location>
        <begin position="1"/>
        <end position="20"/>
    </location>
</feature>
<evidence type="ECO:0000313" key="4">
    <source>
        <dbReference type="Proteomes" id="UP001150924"/>
    </source>
</evidence>
<accession>A0A9X3EUE0</accession>
<dbReference type="RefSeq" id="WP_267772257.1">
    <property type="nucleotide sequence ID" value="NZ_JAPNKE010000002.1"/>
</dbReference>
<dbReference type="InterPro" id="IPR017756">
    <property type="entry name" value="TM_Gly-Cys-Arg_CS"/>
</dbReference>
<dbReference type="NCBIfam" id="TIGR03901">
    <property type="entry name" value="MYXO-CTERM"/>
    <property type="match status" value="1"/>
</dbReference>
<dbReference type="EMBL" id="JAPNKE010000002">
    <property type="protein sequence ID" value="MCY1009594.1"/>
    <property type="molecule type" value="Genomic_DNA"/>
</dbReference>
<dbReference type="Proteomes" id="UP001150924">
    <property type="component" value="Unassembled WGS sequence"/>
</dbReference>
<gene>
    <name evidence="3" type="ORF">OV079_29315</name>
</gene>
<keyword evidence="4" id="KW-1185">Reference proteome</keyword>
<feature type="region of interest" description="Disordered" evidence="1">
    <location>
        <begin position="126"/>
        <end position="161"/>
    </location>
</feature>
<evidence type="ECO:0000313" key="3">
    <source>
        <dbReference type="EMBL" id="MCY1009594.1"/>
    </source>
</evidence>
<dbReference type="InterPro" id="IPR024038">
    <property type="entry name" value="MYXO-CTERM"/>
</dbReference>
<organism evidence="3 4">
    <name type="scientific">Nannocystis pusilla</name>
    <dbReference type="NCBI Taxonomy" id="889268"/>
    <lineage>
        <taxon>Bacteria</taxon>
        <taxon>Pseudomonadati</taxon>
        <taxon>Myxococcota</taxon>
        <taxon>Polyangia</taxon>
        <taxon>Nannocystales</taxon>
        <taxon>Nannocystaceae</taxon>
        <taxon>Nannocystis</taxon>
    </lineage>
</organism>
<feature type="chain" id="PRO_5040936360" evidence="2">
    <location>
        <begin position="21"/>
        <end position="189"/>
    </location>
</feature>
<dbReference type="AlphaFoldDB" id="A0A9X3EUE0"/>
<evidence type="ECO:0000256" key="2">
    <source>
        <dbReference type="SAM" id="SignalP"/>
    </source>
</evidence>
<name>A0A9X3EUE0_9BACT</name>
<proteinExistence type="predicted"/>
<reference evidence="3" key="1">
    <citation type="submission" date="2022-11" db="EMBL/GenBank/DDBJ databases">
        <title>Minimal conservation of predation-associated metabolite biosynthetic gene clusters underscores biosynthetic potential of Myxococcota including descriptions for ten novel species: Archangium lansinium sp. nov., Myxococcus landrumus sp. nov., Nannocystis bai.</title>
        <authorList>
            <person name="Ahearne A."/>
            <person name="Stevens C."/>
            <person name="Phillips K."/>
        </authorList>
    </citation>
    <scope>NUCLEOTIDE SEQUENCE</scope>
    <source>
        <strain evidence="3">Na p29</strain>
    </source>
</reference>
<protein>
    <submittedName>
        <fullName evidence="3">MYXO-CTERM sorting domain-containing protein</fullName>
    </submittedName>
</protein>
<keyword evidence="2" id="KW-0732">Signal</keyword>
<feature type="region of interest" description="Disordered" evidence="1">
    <location>
        <begin position="21"/>
        <end position="41"/>
    </location>
</feature>
<comment type="caution">
    <text evidence="3">The sequence shown here is derived from an EMBL/GenBank/DDBJ whole genome shotgun (WGS) entry which is preliminary data.</text>
</comment>